<dbReference type="InterPro" id="IPR004720">
    <property type="entry name" value="PTS_IIB_sorbose-sp"/>
</dbReference>
<feature type="domain" description="PTS EIIB type-4" evidence="20">
    <location>
        <begin position="157"/>
        <end position="322"/>
    </location>
</feature>
<comment type="subunit">
    <text evidence="4">Homodimer.</text>
</comment>
<evidence type="ECO:0000313" key="21">
    <source>
        <dbReference type="EMBL" id="MFM1525215.1"/>
    </source>
</evidence>
<dbReference type="SUPFAM" id="SSF52728">
    <property type="entry name" value="PTS IIb component"/>
    <property type="match status" value="1"/>
</dbReference>
<name>A0ABW9F706_9FIRM</name>
<evidence type="ECO:0000256" key="2">
    <source>
        <dbReference type="ARBA" id="ARBA00004236"/>
    </source>
</evidence>
<evidence type="ECO:0000259" key="20">
    <source>
        <dbReference type="PROSITE" id="PS51101"/>
    </source>
</evidence>
<keyword evidence="8" id="KW-1003">Cell membrane</keyword>
<evidence type="ECO:0000256" key="18">
    <source>
        <dbReference type="ARBA" id="ARBA00032197"/>
    </source>
</evidence>
<comment type="function">
    <text evidence="16">The phosphoenolpyruvate-dependent sugar phosphotransferase system (sugar PTS), a major carbohydrate active transport system, catalyzes the phosphorylation of incoming sugar substrates concomitantly with their translocation across the cell membrane. The enzyme II ManXYZ PTS system is involved in mannose transport.</text>
</comment>
<evidence type="ECO:0000256" key="15">
    <source>
        <dbReference type="ARBA" id="ARBA00023136"/>
    </source>
</evidence>
<evidence type="ECO:0000256" key="9">
    <source>
        <dbReference type="ARBA" id="ARBA00022490"/>
    </source>
</evidence>
<dbReference type="Pfam" id="PF03830">
    <property type="entry name" value="PTSIIB_sorb"/>
    <property type="match status" value="1"/>
</dbReference>
<dbReference type="InterPro" id="IPR051471">
    <property type="entry name" value="Bacterial_PTS_sugar_comp"/>
</dbReference>
<evidence type="ECO:0000256" key="16">
    <source>
        <dbReference type="ARBA" id="ARBA00023757"/>
    </source>
</evidence>
<comment type="subcellular location">
    <subcellularLocation>
        <location evidence="2">Cell membrane</location>
    </subcellularLocation>
    <subcellularLocation>
        <location evidence="3">Cytoplasm</location>
    </subcellularLocation>
</comment>
<keyword evidence="9" id="KW-0963">Cytoplasm</keyword>
<dbReference type="Proteomes" id="UP001629536">
    <property type="component" value="Unassembled WGS sequence"/>
</dbReference>
<proteinExistence type="predicted"/>
<sequence length="323" mass="35321">MLGIILASHGSLAEGVKEAGQMIFGQQSNLATCTLMPNEGPDDIRNKIESAIKSFDNQDQVLILADLYGGTPFNQSSALLAGKEDKWAIVAGLNLPMFIEALSSRMDPEMNAHDIAKHLVSETRQNIKAYPEALQKEESPKKEVSDKFAQGQVVGNGKIEYVLCRIDTRLLHGQVATSWTKTTKPNRIIVVSDEVAKDNLRKNMIIEAAPSGVRAHVVPISKIVEVDKDPRFGNTKAMLLFENPESLLKAVKAGLSVKHVNIGSIAHSLGKAVITNAVAMGKDDYEALAELSELGIEFDVRKVPSDSDQKFENIMKKAKNELY</sequence>
<dbReference type="RefSeq" id="WP_408104630.1">
    <property type="nucleotide sequence ID" value="NZ_JBFNFH010000014.1"/>
</dbReference>
<evidence type="ECO:0000256" key="6">
    <source>
        <dbReference type="ARBA" id="ARBA00021685"/>
    </source>
</evidence>
<evidence type="ECO:0000256" key="7">
    <source>
        <dbReference type="ARBA" id="ARBA00022448"/>
    </source>
</evidence>
<feature type="domain" description="PTS EIIA type-4" evidence="19">
    <location>
        <begin position="1"/>
        <end position="127"/>
    </location>
</feature>
<keyword evidence="7" id="KW-0813">Transport</keyword>
<reference evidence="21 22" key="1">
    <citation type="journal article" date="2024" name="Front. Microbiol.">
        <title>Pangenomic and biochemical analyses of Helcococcus ovis reveal widespread tetracycline resistance and a novel bacterial species, Helcococcus bovis.</title>
        <authorList>
            <person name="Cunha F."/>
            <person name="Zhai Y."/>
            <person name="Casaro S."/>
            <person name="Jones K.L."/>
            <person name="Hernandez M."/>
            <person name="Bisinotto R.S."/>
            <person name="Kariyawasam S."/>
            <person name="Brown M.B."/>
            <person name="Phillips A."/>
            <person name="Jeong K.C."/>
            <person name="Galvao K.N."/>
        </authorList>
    </citation>
    <scope>NUCLEOTIDE SEQUENCE [LARGE SCALE GENOMIC DNA]</scope>
    <source>
        <strain evidence="21 22">KG197</strain>
    </source>
</reference>
<evidence type="ECO:0000256" key="5">
    <source>
        <dbReference type="ARBA" id="ARBA00011929"/>
    </source>
</evidence>
<dbReference type="PANTHER" id="PTHR33799">
    <property type="entry name" value="PTS PERMEASE-RELATED-RELATED"/>
    <property type="match status" value="1"/>
</dbReference>
<dbReference type="InterPro" id="IPR036667">
    <property type="entry name" value="PTS_IIB_sorbose-sp_sf"/>
</dbReference>
<evidence type="ECO:0000256" key="3">
    <source>
        <dbReference type="ARBA" id="ARBA00004496"/>
    </source>
</evidence>
<dbReference type="PROSITE" id="PS51096">
    <property type="entry name" value="PTS_EIIA_TYPE_4"/>
    <property type="match status" value="1"/>
</dbReference>
<dbReference type="Gene3D" id="3.40.35.10">
    <property type="entry name" value="Phosphotransferase system, sorbose subfamily IIB component"/>
    <property type="match status" value="1"/>
</dbReference>
<accession>A0ABW9F706</accession>
<dbReference type="EC" id="2.7.1.191" evidence="5"/>
<evidence type="ECO:0000256" key="12">
    <source>
        <dbReference type="ARBA" id="ARBA00022679"/>
    </source>
</evidence>
<keyword evidence="11 21" id="KW-0762">Sugar transport</keyword>
<evidence type="ECO:0000313" key="22">
    <source>
        <dbReference type="Proteomes" id="UP001629536"/>
    </source>
</evidence>
<evidence type="ECO:0000259" key="19">
    <source>
        <dbReference type="PROSITE" id="PS51096"/>
    </source>
</evidence>
<keyword evidence="10" id="KW-0597">Phosphoprotein</keyword>
<keyword evidence="22" id="KW-1185">Reference proteome</keyword>
<comment type="caution">
    <text evidence="21">The sequence shown here is derived from an EMBL/GenBank/DDBJ whole genome shotgun (WGS) entry which is preliminary data.</text>
</comment>
<protein>
    <recommendedName>
        <fullName evidence="6">PTS system mannose-specific EIIAB component</fullName>
        <ecNumber evidence="5">2.7.1.191</ecNumber>
    </recommendedName>
    <alternativeName>
        <fullName evidence="18">EIIAB-Man</fullName>
    </alternativeName>
    <alternativeName>
        <fullName evidence="17">EIII-Man</fullName>
    </alternativeName>
</protein>
<dbReference type="InterPro" id="IPR036662">
    <property type="entry name" value="PTS_EIIA_man-typ_sf"/>
</dbReference>
<evidence type="ECO:0000256" key="8">
    <source>
        <dbReference type="ARBA" id="ARBA00022475"/>
    </source>
</evidence>
<keyword evidence="15" id="KW-0472">Membrane</keyword>
<evidence type="ECO:0000256" key="11">
    <source>
        <dbReference type="ARBA" id="ARBA00022597"/>
    </source>
</evidence>
<dbReference type="CDD" id="cd00001">
    <property type="entry name" value="PTS_IIB_man"/>
    <property type="match status" value="1"/>
</dbReference>
<evidence type="ECO:0000256" key="14">
    <source>
        <dbReference type="ARBA" id="ARBA00022777"/>
    </source>
</evidence>
<gene>
    <name evidence="21" type="ORF">ABGF40_05950</name>
</gene>
<comment type="catalytic activity">
    <reaction evidence="1">
        <text>D-mannose(out) + N(pros)-phospho-L-histidyl-[protein] = D-mannose 6-phosphate(in) + L-histidyl-[protein]</text>
        <dbReference type="Rhea" id="RHEA:49232"/>
        <dbReference type="Rhea" id="RHEA-COMP:9745"/>
        <dbReference type="Rhea" id="RHEA-COMP:9746"/>
        <dbReference type="ChEBI" id="CHEBI:4208"/>
        <dbReference type="ChEBI" id="CHEBI:29979"/>
        <dbReference type="ChEBI" id="CHEBI:58735"/>
        <dbReference type="ChEBI" id="CHEBI:64837"/>
        <dbReference type="EC" id="2.7.1.191"/>
    </reaction>
</comment>
<dbReference type="SUPFAM" id="SSF53062">
    <property type="entry name" value="PTS system fructose IIA component-like"/>
    <property type="match status" value="1"/>
</dbReference>
<dbReference type="Gene3D" id="3.40.50.510">
    <property type="entry name" value="Phosphotransferase system, mannose-type IIA component"/>
    <property type="match status" value="1"/>
</dbReference>
<keyword evidence="13" id="KW-0598">Phosphotransferase system</keyword>
<evidence type="ECO:0000256" key="13">
    <source>
        <dbReference type="ARBA" id="ARBA00022683"/>
    </source>
</evidence>
<evidence type="ECO:0000256" key="4">
    <source>
        <dbReference type="ARBA" id="ARBA00011738"/>
    </source>
</evidence>
<dbReference type="InterPro" id="IPR033887">
    <property type="entry name" value="PTS_IIA_man"/>
</dbReference>
<dbReference type="PROSITE" id="PS51101">
    <property type="entry name" value="PTS_EIIB_TYPE_4"/>
    <property type="match status" value="1"/>
</dbReference>
<keyword evidence="14" id="KW-0418">Kinase</keyword>
<evidence type="ECO:0000256" key="1">
    <source>
        <dbReference type="ARBA" id="ARBA00000514"/>
    </source>
</evidence>
<keyword evidence="12" id="KW-0808">Transferase</keyword>
<dbReference type="CDD" id="cd00006">
    <property type="entry name" value="PTS_IIA_man"/>
    <property type="match status" value="1"/>
</dbReference>
<dbReference type="InterPro" id="IPR004701">
    <property type="entry name" value="PTS_EIIA_man-typ"/>
</dbReference>
<dbReference type="PANTHER" id="PTHR33799:SF1">
    <property type="entry name" value="PTS SYSTEM MANNOSE-SPECIFIC EIIAB COMPONENT-RELATED"/>
    <property type="match status" value="1"/>
</dbReference>
<evidence type="ECO:0000256" key="17">
    <source>
        <dbReference type="ARBA" id="ARBA00030229"/>
    </source>
</evidence>
<dbReference type="Pfam" id="PF03610">
    <property type="entry name" value="EIIA-man"/>
    <property type="match status" value="1"/>
</dbReference>
<evidence type="ECO:0000256" key="10">
    <source>
        <dbReference type="ARBA" id="ARBA00022553"/>
    </source>
</evidence>
<organism evidence="21 22">
    <name type="scientific">Helcococcus bovis</name>
    <dbReference type="NCBI Taxonomy" id="3153252"/>
    <lineage>
        <taxon>Bacteria</taxon>
        <taxon>Bacillati</taxon>
        <taxon>Bacillota</taxon>
        <taxon>Tissierellia</taxon>
        <taxon>Tissierellales</taxon>
        <taxon>Peptoniphilaceae</taxon>
        <taxon>Helcococcus</taxon>
    </lineage>
</organism>
<dbReference type="EMBL" id="JBFNFH010000014">
    <property type="protein sequence ID" value="MFM1525215.1"/>
    <property type="molecule type" value="Genomic_DNA"/>
</dbReference>